<feature type="repeat" description="PPR" evidence="5">
    <location>
        <begin position="271"/>
        <end position="305"/>
    </location>
</feature>
<evidence type="ECO:0000256" key="1">
    <source>
        <dbReference type="ARBA" id="ARBA00006192"/>
    </source>
</evidence>
<comment type="subunit">
    <text evidence="4">Binds to mitochondrial small subunit 15S rRNA.</text>
</comment>
<dbReference type="EMBL" id="JADGKB010000073">
    <property type="protein sequence ID" value="KAJ3255033.1"/>
    <property type="molecule type" value="Genomic_DNA"/>
</dbReference>
<dbReference type="InterPro" id="IPR002885">
    <property type="entry name" value="PPR_rpt"/>
</dbReference>
<dbReference type="InterPro" id="IPR011990">
    <property type="entry name" value="TPR-like_helical_dom_sf"/>
</dbReference>
<organism evidence="6 7">
    <name type="scientific">Boothiomyces macroporosus</name>
    <dbReference type="NCBI Taxonomy" id="261099"/>
    <lineage>
        <taxon>Eukaryota</taxon>
        <taxon>Fungi</taxon>
        <taxon>Fungi incertae sedis</taxon>
        <taxon>Chytridiomycota</taxon>
        <taxon>Chytridiomycota incertae sedis</taxon>
        <taxon>Chytridiomycetes</taxon>
        <taxon>Rhizophydiales</taxon>
        <taxon>Terramycetaceae</taxon>
        <taxon>Boothiomyces</taxon>
    </lineage>
</organism>
<keyword evidence="7" id="KW-1185">Reference proteome</keyword>
<evidence type="ECO:0000256" key="2">
    <source>
        <dbReference type="ARBA" id="ARBA00022737"/>
    </source>
</evidence>
<name>A0AAD5UHH0_9FUNG</name>
<accession>A0AAD5UHH0</accession>
<evidence type="ECO:0000256" key="4">
    <source>
        <dbReference type="ARBA" id="ARBA00044511"/>
    </source>
</evidence>
<gene>
    <name evidence="6" type="ORF">HK103_006653</name>
</gene>
<evidence type="ECO:0000256" key="3">
    <source>
        <dbReference type="ARBA" id="ARBA00044493"/>
    </source>
</evidence>
<dbReference type="PANTHER" id="PTHR47447:SF23">
    <property type="entry name" value="PENTACOTRIPEPTIDE-REPEAT REGION OF PRORP DOMAIN-CONTAINING PROTEIN"/>
    <property type="match status" value="1"/>
</dbReference>
<evidence type="ECO:0000256" key="5">
    <source>
        <dbReference type="PROSITE-ProRule" id="PRU00708"/>
    </source>
</evidence>
<dbReference type="PANTHER" id="PTHR47447">
    <property type="entry name" value="OS03G0856100 PROTEIN"/>
    <property type="match status" value="1"/>
</dbReference>
<keyword evidence="2" id="KW-0677">Repeat</keyword>
<dbReference type="Proteomes" id="UP001210925">
    <property type="component" value="Unassembled WGS sequence"/>
</dbReference>
<evidence type="ECO:0000313" key="6">
    <source>
        <dbReference type="EMBL" id="KAJ3255033.1"/>
    </source>
</evidence>
<dbReference type="Gene3D" id="1.25.40.10">
    <property type="entry name" value="Tetratricopeptide repeat domain"/>
    <property type="match status" value="2"/>
</dbReference>
<dbReference type="Pfam" id="PF13041">
    <property type="entry name" value="PPR_2"/>
    <property type="match status" value="1"/>
</dbReference>
<proteinExistence type="inferred from homology"/>
<comment type="function">
    <text evidence="3">Regulates mitochondrial small subunit maturation by controlling 15S rRNA 5'-end processing. Localizes to the 5' precursor of the 15S rRNA in a position that is subsequently occupied by mS47 in the mature yeast mtSSU. Uses structure and sequence-specific RNA recognition, binding to a single-stranded region of the precursor and specifically recognizing bases -6 to -1. The exchange of Ccm1 for mS47 is coupled to the irreversible removal of precursor rRNA that is accompanied by conformational changes of the mitoribosomal proteins uS5m and mS26. These conformational changes signal completion of 5'-end rRNA processing through protection of the mature 5'-end of the 15S rRNA and stabilization of mS47. The removal of the 5' precursor together with the dissociation of Ccm1 may be catalyzed by the 5'-3' exoribonuclease Pet127. Involved in the specific removal of group I introns in mitochondrial encoded transcripts.</text>
</comment>
<comment type="similarity">
    <text evidence="1">Belongs to the CCM1 family.</text>
</comment>
<evidence type="ECO:0000313" key="7">
    <source>
        <dbReference type="Proteomes" id="UP001210925"/>
    </source>
</evidence>
<feature type="repeat" description="PPR" evidence="5">
    <location>
        <begin position="236"/>
        <end position="270"/>
    </location>
</feature>
<sequence length="461" mass="54205">MNARIFRAISRRYISVKKTREALAAPPVKPKEIYKKNDKELFQKALLERNFALARNEISNIKPTFYELDKFIQLGLTDIRNNPKSENLRFIEALIKENEIVELEYFYKLLIGYTKLQDTMHLQSLVNFMMEKDILLQEGIVEVILKHYADNHQTEMIQELLDYLRQVHKTTGDREPFPDHFYKYLVQSEKNPFNNLSLLSKLKTKSPILINQILREFANHGSVAGMKTMMPFIQKDQETFNILLHGYKNAKQYEKALSLHMEMIELGITPNHQTMSILIDMYCKSGQVDRAFNIIKEMVSNGEEPLVIYCNSVLDVYRKHRQFDKCQEVFELIKLIGEPDSTTLNIMMCLYGFDKQYEKAIEYFGQVKQDKFNIGTMIAIALYNEKYHDVDEYYKLLKKHGMLPNSKIIHSMIQKSIQTNDGFDFYFQLGKDLGLLDSKILNLMKQVKGQEWYDKESKLIE</sequence>
<dbReference type="NCBIfam" id="TIGR00756">
    <property type="entry name" value="PPR"/>
    <property type="match status" value="2"/>
</dbReference>
<comment type="caution">
    <text evidence="6">The sequence shown here is derived from an EMBL/GenBank/DDBJ whole genome shotgun (WGS) entry which is preliminary data.</text>
</comment>
<dbReference type="Pfam" id="PF01535">
    <property type="entry name" value="PPR"/>
    <property type="match status" value="2"/>
</dbReference>
<dbReference type="SUPFAM" id="SSF81901">
    <property type="entry name" value="HCP-like"/>
    <property type="match status" value="1"/>
</dbReference>
<dbReference type="AlphaFoldDB" id="A0AAD5UHH0"/>
<evidence type="ECO:0008006" key="8">
    <source>
        <dbReference type="Google" id="ProtNLM"/>
    </source>
</evidence>
<dbReference type="PROSITE" id="PS51375">
    <property type="entry name" value="PPR"/>
    <property type="match status" value="2"/>
</dbReference>
<reference evidence="6" key="1">
    <citation type="submission" date="2020-05" db="EMBL/GenBank/DDBJ databases">
        <title>Phylogenomic resolution of chytrid fungi.</title>
        <authorList>
            <person name="Stajich J.E."/>
            <person name="Amses K."/>
            <person name="Simmons R."/>
            <person name="Seto K."/>
            <person name="Myers J."/>
            <person name="Bonds A."/>
            <person name="Quandt C.A."/>
            <person name="Barry K."/>
            <person name="Liu P."/>
            <person name="Grigoriev I."/>
            <person name="Longcore J.E."/>
            <person name="James T.Y."/>
        </authorList>
    </citation>
    <scope>NUCLEOTIDE SEQUENCE</scope>
    <source>
        <strain evidence="6">PLAUS21</strain>
    </source>
</reference>
<protein>
    <recommendedName>
        <fullName evidence="8">Pentatricopeptide repeat-containing protein</fullName>
    </recommendedName>
</protein>